<organism evidence="2 4">
    <name type="scientific">Caulobacter phage CcrBL10</name>
    <dbReference type="NCBI Taxonomy" id="2283269"/>
    <lineage>
        <taxon>Viruses</taxon>
        <taxon>Duplodnaviria</taxon>
        <taxon>Heunggongvirae</taxon>
        <taxon>Uroviricota</taxon>
        <taxon>Caudoviricetes</taxon>
        <taxon>Jeanschmidtviridae</taxon>
        <taxon>Poindextervirus</taxon>
        <taxon>Poindextervirus BL10</taxon>
    </lineage>
</organism>
<name>A0A385E8S9_9CAUD</name>
<dbReference type="EMBL" id="MH588544">
    <property type="protein sequence ID" value="AXQ68213.1"/>
    <property type="molecule type" value="Genomic_DNA"/>
</dbReference>
<evidence type="ECO:0000256" key="1">
    <source>
        <dbReference type="SAM" id="MobiDB-lite"/>
    </source>
</evidence>
<gene>
    <name evidence="2" type="ORF">CcrBL10_gp009</name>
    <name evidence="3" type="ORF">CcrBL10_gp327</name>
</gene>
<evidence type="ECO:0000313" key="4">
    <source>
        <dbReference type="Proteomes" id="UP000258997"/>
    </source>
</evidence>
<dbReference type="EMBL" id="MH588544">
    <property type="protein sequence ID" value="AXQ68531.1"/>
    <property type="molecule type" value="Genomic_DNA"/>
</dbReference>
<reference evidence="2 4" key="1">
    <citation type="submission" date="2018-07" db="EMBL/GenBank/DDBJ databases">
        <title>Giant CbK-like Caulobacter bacteriophages have genetically divergent genomes.</title>
        <authorList>
            <person name="Wilson K.M."/>
            <person name="Ely B."/>
        </authorList>
    </citation>
    <scope>NUCLEOTIDE SEQUENCE [LARGE SCALE GENOMIC DNA]</scope>
</reference>
<feature type="region of interest" description="Disordered" evidence="1">
    <location>
        <begin position="181"/>
        <end position="206"/>
    </location>
</feature>
<evidence type="ECO:0000313" key="2">
    <source>
        <dbReference type="EMBL" id="AXQ68213.1"/>
    </source>
</evidence>
<sequence>MARLIKAKTAAEQAEALASLRKMIKPGDTVYPVLRHVSTSGMMRVIDLIIPVTVTQTDTLPADARGFKIGVQAYATPPERNAPRAFSTGTVSAFDADTVTIAYQATADGRGDAESVTWPRGQVKFYRKSTRPGVRSIGWLAAKAMGDTFDADRQGIKVGGCGMDMGFHLVYSLGRTLWPKGTKKPHGSRNGEPDRDGGYALKHSWL</sequence>
<proteinExistence type="predicted"/>
<evidence type="ECO:0000313" key="3">
    <source>
        <dbReference type="EMBL" id="AXQ68531.1"/>
    </source>
</evidence>
<keyword evidence="4" id="KW-1185">Reference proteome</keyword>
<dbReference type="Proteomes" id="UP000258997">
    <property type="component" value="Segment"/>
</dbReference>
<accession>A0A385E8S9</accession>
<protein>
    <submittedName>
        <fullName evidence="2">Uncharacterized protein</fullName>
    </submittedName>
</protein>